<keyword evidence="2" id="KW-1185">Reference proteome</keyword>
<comment type="caution">
    <text evidence="1">The sequence shown here is derived from an EMBL/GenBank/DDBJ whole genome shotgun (WGS) entry which is preliminary data.</text>
</comment>
<protein>
    <submittedName>
        <fullName evidence="1">Uncharacterized protein</fullName>
    </submittedName>
</protein>
<proteinExistence type="predicted"/>
<dbReference type="AlphaFoldDB" id="A0A8X6RM68"/>
<sequence length="89" mass="10133">MSSTSVNRRTKLQSSSPAALVLPKSAKIKFVSVILKLLRLDIFELRETKLPVRWINTTNEWRLVQGHETTPLRVKGDIEYVSRELNNGG</sequence>
<reference evidence="1" key="1">
    <citation type="submission" date="2020-08" db="EMBL/GenBank/DDBJ databases">
        <title>Multicomponent nature underlies the extraordinary mechanical properties of spider dragline silk.</title>
        <authorList>
            <person name="Kono N."/>
            <person name="Nakamura H."/>
            <person name="Mori M."/>
            <person name="Yoshida Y."/>
            <person name="Ohtoshi R."/>
            <person name="Malay A.D."/>
            <person name="Moran D.A.P."/>
            <person name="Tomita M."/>
            <person name="Numata K."/>
            <person name="Arakawa K."/>
        </authorList>
    </citation>
    <scope>NUCLEOTIDE SEQUENCE</scope>
</reference>
<organism evidence="1 2">
    <name type="scientific">Trichonephila clavipes</name>
    <name type="common">Golden silk orbweaver</name>
    <name type="synonym">Nephila clavipes</name>
    <dbReference type="NCBI Taxonomy" id="2585209"/>
    <lineage>
        <taxon>Eukaryota</taxon>
        <taxon>Metazoa</taxon>
        <taxon>Ecdysozoa</taxon>
        <taxon>Arthropoda</taxon>
        <taxon>Chelicerata</taxon>
        <taxon>Arachnida</taxon>
        <taxon>Araneae</taxon>
        <taxon>Araneomorphae</taxon>
        <taxon>Entelegynae</taxon>
        <taxon>Araneoidea</taxon>
        <taxon>Nephilidae</taxon>
        <taxon>Trichonephila</taxon>
    </lineage>
</organism>
<dbReference type="EMBL" id="BMAU01021176">
    <property type="protein sequence ID" value="GFX94086.1"/>
    <property type="molecule type" value="Genomic_DNA"/>
</dbReference>
<evidence type="ECO:0000313" key="1">
    <source>
        <dbReference type="EMBL" id="GFX94086.1"/>
    </source>
</evidence>
<gene>
    <name evidence="1" type="ORF">TNCV_3414481</name>
</gene>
<evidence type="ECO:0000313" key="2">
    <source>
        <dbReference type="Proteomes" id="UP000887159"/>
    </source>
</evidence>
<dbReference type="Proteomes" id="UP000887159">
    <property type="component" value="Unassembled WGS sequence"/>
</dbReference>
<accession>A0A8X6RM68</accession>
<name>A0A8X6RM68_TRICX</name>